<comment type="caution">
    <text evidence="8">The sequence shown here is derived from an EMBL/GenBank/DDBJ whole genome shotgun (WGS) entry which is preliminary data.</text>
</comment>
<sequence>MPSSRFGGNMDRPCASVPSLKELPDYSRPNSTDPASVPPPPPYRHTPTPSTFLRKSPSLPKIGLHGSIASSMVLAGATLGRGASHDSLCQLSTVLREANDAIIGNDVSGQGKRRHSTQTSEQERDDKEEGLGKEERQPRYGEDGAHQPLSPSPTLPTHHGPPTDPTASCPTDSISHCPHPARHLPPSLPARLRPLPLGLGQLRLLCFGGYAFLLLAMYGISPFFQEDAQSRLGLPSSLVGLTFSLSALTSMLITPLAAHLCQAFGRYRTLFLGYLLALLANVGFALSRTSPALLSFRSAQGLAMGLVAVASMTLLIASAPDIVKEMGLQELVISVTLIIAPILGGAFYEVMTVERTYLALSAPLLGMVVVLGGMLWSVRRMEGRKEEGRKRCAEGGGLKMIVMDREEGNGGVRMWVLDQGGEEGKEEGWQGGKQTAPVSFASIPSLVEREEEGREEEGEEEMGVEWGKGEGRGGRVGKREEGRERESWGFDAGDGIGKRWEVARGGGDGKGGTSVRDAERPGRNNMQVWRHPRVLLIAVAITLTFASQGFLALSFGVHSRNVLGLASGAVGLFYSAFSLPYALMGVVIGPLSRRVASSTLITYGTFLEALGLLLLGPPPSLLPLPSPPSSPPSSLVWSVTLLGMLFLGTGMGLITMPAIDAMRSTLLNPSSLPPSPPPSSQGRQDPRPSSAPPSLPPSSPPGIDEALASVMSFSLSLGAFAGPLLGGLGIEYLPQTPEYRCLGGEGGGKGGGEGGGKGGCVNGYRWTCLVFSMASIAVFLLLIVVGSQEGGREGGRGGGKARSVEEREHGCDGGEEAEEWRGGGRGGRGGGQRGGKGREGFGMEENPLPTEGCAVEV</sequence>
<feature type="transmembrane region" description="Helical" evidence="7">
    <location>
        <begin position="299"/>
        <end position="319"/>
    </location>
</feature>
<evidence type="ECO:0000256" key="1">
    <source>
        <dbReference type="ARBA" id="ARBA00004141"/>
    </source>
</evidence>
<feature type="transmembrane region" description="Helical" evidence="7">
    <location>
        <begin position="357"/>
        <end position="378"/>
    </location>
</feature>
<feature type="transmembrane region" description="Helical" evidence="7">
    <location>
        <begin position="331"/>
        <end position="351"/>
    </location>
</feature>
<dbReference type="Pfam" id="PF07690">
    <property type="entry name" value="MFS_1"/>
    <property type="match status" value="1"/>
</dbReference>
<feature type="compositionally biased region" description="Polar residues" evidence="6">
    <location>
        <begin position="165"/>
        <end position="174"/>
    </location>
</feature>
<reference evidence="8 9" key="1">
    <citation type="submission" date="2019-01" db="EMBL/GenBank/DDBJ databases">
        <title>Nuclear Genome Assembly of the Microalgal Biofuel strain Nannochloropsis salina CCMP1776.</title>
        <authorList>
            <person name="Hovde B."/>
        </authorList>
    </citation>
    <scope>NUCLEOTIDE SEQUENCE [LARGE SCALE GENOMIC DNA]</scope>
    <source>
        <strain evidence="8 9">CCMP1776</strain>
    </source>
</reference>
<feature type="region of interest" description="Disordered" evidence="6">
    <location>
        <begin position="422"/>
        <end position="523"/>
    </location>
</feature>
<evidence type="ECO:0008006" key="10">
    <source>
        <dbReference type="Google" id="ProtNLM"/>
    </source>
</evidence>
<evidence type="ECO:0000256" key="2">
    <source>
        <dbReference type="ARBA" id="ARBA00022448"/>
    </source>
</evidence>
<feature type="compositionally biased region" description="Basic and acidic residues" evidence="6">
    <location>
        <begin position="467"/>
        <end position="488"/>
    </location>
</feature>
<evidence type="ECO:0000256" key="4">
    <source>
        <dbReference type="ARBA" id="ARBA00022989"/>
    </source>
</evidence>
<feature type="region of interest" description="Disordered" evidence="6">
    <location>
        <begin position="789"/>
        <end position="857"/>
    </location>
</feature>
<feature type="transmembrane region" description="Helical" evidence="7">
    <location>
        <begin position="562"/>
        <end position="583"/>
    </location>
</feature>
<feature type="compositionally biased region" description="Basic and acidic residues" evidence="6">
    <location>
        <begin position="802"/>
        <end position="812"/>
    </location>
</feature>
<feature type="region of interest" description="Disordered" evidence="6">
    <location>
        <begin position="665"/>
        <end position="702"/>
    </location>
</feature>
<keyword evidence="9" id="KW-1185">Reference proteome</keyword>
<dbReference type="Proteomes" id="UP000355283">
    <property type="component" value="Unassembled WGS sequence"/>
</dbReference>
<accession>A0A4D9CPM0</accession>
<feature type="transmembrane region" description="Helical" evidence="7">
    <location>
        <begin position="236"/>
        <end position="258"/>
    </location>
</feature>
<feature type="transmembrane region" description="Helical" evidence="7">
    <location>
        <begin position="635"/>
        <end position="654"/>
    </location>
</feature>
<dbReference type="InterPro" id="IPR011701">
    <property type="entry name" value="MFS"/>
</dbReference>
<feature type="transmembrane region" description="Helical" evidence="7">
    <location>
        <begin position="270"/>
        <end position="287"/>
    </location>
</feature>
<dbReference type="Gene3D" id="1.20.1250.20">
    <property type="entry name" value="MFS general substrate transporter like domains"/>
    <property type="match status" value="2"/>
</dbReference>
<evidence type="ECO:0000313" key="8">
    <source>
        <dbReference type="EMBL" id="TFJ81102.1"/>
    </source>
</evidence>
<comment type="subcellular location">
    <subcellularLocation>
        <location evidence="1">Membrane</location>
        <topology evidence="1">Multi-pass membrane protein</topology>
    </subcellularLocation>
</comment>
<name>A0A4D9CPM0_9STRA</name>
<evidence type="ECO:0000256" key="7">
    <source>
        <dbReference type="SAM" id="Phobius"/>
    </source>
</evidence>
<keyword evidence="2" id="KW-0813">Transport</keyword>
<evidence type="ECO:0000313" key="9">
    <source>
        <dbReference type="Proteomes" id="UP000355283"/>
    </source>
</evidence>
<dbReference type="PANTHER" id="PTHR23506:SF26">
    <property type="entry name" value="MFS-TYPE TRANSPORTER SLC18B1"/>
    <property type="match status" value="1"/>
</dbReference>
<keyword evidence="3 7" id="KW-0812">Transmembrane</keyword>
<dbReference type="InterPro" id="IPR036259">
    <property type="entry name" value="MFS_trans_sf"/>
</dbReference>
<feature type="compositionally biased region" description="Basic and acidic residues" evidence="6">
    <location>
        <begin position="121"/>
        <end position="145"/>
    </location>
</feature>
<dbReference type="SUPFAM" id="SSF103473">
    <property type="entry name" value="MFS general substrate transporter"/>
    <property type="match status" value="1"/>
</dbReference>
<dbReference type="AlphaFoldDB" id="A0A4D9CPM0"/>
<feature type="compositionally biased region" description="Gly residues" evidence="6">
    <location>
        <begin position="823"/>
        <end position="834"/>
    </location>
</feature>
<evidence type="ECO:0000256" key="3">
    <source>
        <dbReference type="ARBA" id="ARBA00022692"/>
    </source>
</evidence>
<feature type="transmembrane region" description="Helical" evidence="7">
    <location>
        <begin position="764"/>
        <end position="786"/>
    </location>
</feature>
<keyword evidence="4 7" id="KW-1133">Transmembrane helix</keyword>
<evidence type="ECO:0000256" key="6">
    <source>
        <dbReference type="SAM" id="MobiDB-lite"/>
    </source>
</evidence>
<dbReference type="InterPro" id="IPR050930">
    <property type="entry name" value="MFS_Vesicular_Transporter"/>
</dbReference>
<feature type="transmembrane region" description="Helical" evidence="7">
    <location>
        <begin position="595"/>
        <end position="615"/>
    </location>
</feature>
<feature type="region of interest" description="Disordered" evidence="6">
    <location>
        <begin position="1"/>
        <end position="62"/>
    </location>
</feature>
<evidence type="ECO:0000256" key="5">
    <source>
        <dbReference type="ARBA" id="ARBA00023136"/>
    </source>
</evidence>
<dbReference type="GO" id="GO:0016020">
    <property type="term" value="C:membrane"/>
    <property type="evidence" value="ECO:0007669"/>
    <property type="project" value="UniProtKB-SubCell"/>
</dbReference>
<feature type="region of interest" description="Disordered" evidence="6">
    <location>
        <begin position="105"/>
        <end position="185"/>
    </location>
</feature>
<organism evidence="8 9">
    <name type="scientific">Nannochloropsis salina CCMP1776</name>
    <dbReference type="NCBI Taxonomy" id="1027361"/>
    <lineage>
        <taxon>Eukaryota</taxon>
        <taxon>Sar</taxon>
        <taxon>Stramenopiles</taxon>
        <taxon>Ochrophyta</taxon>
        <taxon>Eustigmatophyceae</taxon>
        <taxon>Eustigmatales</taxon>
        <taxon>Monodopsidaceae</taxon>
        <taxon>Microchloropsis</taxon>
        <taxon>Microchloropsis salina</taxon>
    </lineage>
</organism>
<feature type="compositionally biased region" description="Acidic residues" evidence="6">
    <location>
        <begin position="453"/>
        <end position="463"/>
    </location>
</feature>
<feature type="transmembrane region" description="Helical" evidence="7">
    <location>
        <begin position="534"/>
        <end position="556"/>
    </location>
</feature>
<protein>
    <recommendedName>
        <fullName evidence="10">Major facilitator superfamily (MFS) profile domain-containing protein</fullName>
    </recommendedName>
</protein>
<proteinExistence type="predicted"/>
<keyword evidence="5 7" id="KW-0472">Membrane</keyword>
<dbReference type="GO" id="GO:0022857">
    <property type="term" value="F:transmembrane transporter activity"/>
    <property type="evidence" value="ECO:0007669"/>
    <property type="project" value="InterPro"/>
</dbReference>
<dbReference type="OrthoDB" id="10405676at2759"/>
<dbReference type="PANTHER" id="PTHR23506">
    <property type="entry name" value="GH10249P"/>
    <property type="match status" value="1"/>
</dbReference>
<dbReference type="EMBL" id="SDOX01000145">
    <property type="protein sequence ID" value="TFJ81102.1"/>
    <property type="molecule type" value="Genomic_DNA"/>
</dbReference>
<feature type="transmembrane region" description="Helical" evidence="7">
    <location>
        <begin position="202"/>
        <end position="224"/>
    </location>
</feature>
<feature type="compositionally biased region" description="Pro residues" evidence="6">
    <location>
        <begin position="689"/>
        <end position="700"/>
    </location>
</feature>
<gene>
    <name evidence="8" type="ORF">NSK_007745</name>
</gene>